<proteinExistence type="predicted"/>
<reference evidence="1 2" key="1">
    <citation type="submission" date="2022-09" db="EMBL/GenBank/DDBJ databases">
        <authorList>
            <person name="Palmer J.M."/>
        </authorList>
    </citation>
    <scope>NUCLEOTIDE SEQUENCE [LARGE SCALE GENOMIC DNA]</scope>
    <source>
        <strain evidence="1 2">DSM 7382</strain>
    </source>
</reference>
<name>A0AAW0G679_9APHY</name>
<dbReference type="Proteomes" id="UP001385951">
    <property type="component" value="Unassembled WGS sequence"/>
</dbReference>
<accession>A0AAW0G679</accession>
<evidence type="ECO:0000313" key="2">
    <source>
        <dbReference type="Proteomes" id="UP001385951"/>
    </source>
</evidence>
<organism evidence="1 2">
    <name type="scientific">Cerrena zonata</name>
    <dbReference type="NCBI Taxonomy" id="2478898"/>
    <lineage>
        <taxon>Eukaryota</taxon>
        <taxon>Fungi</taxon>
        <taxon>Dikarya</taxon>
        <taxon>Basidiomycota</taxon>
        <taxon>Agaricomycotina</taxon>
        <taxon>Agaricomycetes</taxon>
        <taxon>Polyporales</taxon>
        <taxon>Cerrenaceae</taxon>
        <taxon>Cerrena</taxon>
    </lineage>
</organism>
<keyword evidence="2" id="KW-1185">Reference proteome</keyword>
<sequence>MKMEADIDIWRGPVTRARGRCWLIVGSARAEEFEDALERGETGVLRGEDADDAREALTHAITFFERAKGSATTAMEEDAEDVSPLVSYHDIHHFLWVGNSLFIHMLL</sequence>
<protein>
    <submittedName>
        <fullName evidence="1">Uncharacterized protein</fullName>
    </submittedName>
</protein>
<dbReference type="EMBL" id="JASBNA010000019">
    <property type="protein sequence ID" value="KAK7685809.1"/>
    <property type="molecule type" value="Genomic_DNA"/>
</dbReference>
<comment type="caution">
    <text evidence="1">The sequence shown here is derived from an EMBL/GenBank/DDBJ whole genome shotgun (WGS) entry which is preliminary data.</text>
</comment>
<gene>
    <name evidence="1" type="ORF">QCA50_011155</name>
</gene>
<dbReference type="AlphaFoldDB" id="A0AAW0G679"/>
<evidence type="ECO:0000313" key="1">
    <source>
        <dbReference type="EMBL" id="KAK7685809.1"/>
    </source>
</evidence>